<organism evidence="3 4">
    <name type="scientific">Streptomyces meridianus</name>
    <dbReference type="NCBI Taxonomy" id="2938945"/>
    <lineage>
        <taxon>Bacteria</taxon>
        <taxon>Bacillati</taxon>
        <taxon>Actinomycetota</taxon>
        <taxon>Actinomycetes</taxon>
        <taxon>Kitasatosporales</taxon>
        <taxon>Streptomycetaceae</taxon>
        <taxon>Streptomyces</taxon>
    </lineage>
</organism>
<feature type="signal peptide" evidence="2">
    <location>
        <begin position="1"/>
        <end position="24"/>
    </location>
</feature>
<reference evidence="3" key="1">
    <citation type="journal article" date="2023" name="Int. J. Syst. Evol. Microbiol.">
        <title>Streptomyces meridianus sp. nov. isolated from brackish water of the Tagus estuary in Alcochete, Portugal.</title>
        <authorList>
            <person name="Santos J.D.N."/>
            <person name="Klimek D."/>
            <person name="Calusinska M."/>
            <person name="Lobo Da Cunha A."/>
            <person name="Catita J."/>
            <person name="Goncalves H."/>
            <person name="Gonzalez I."/>
            <person name="Reyes F."/>
            <person name="Lage O.M."/>
        </authorList>
    </citation>
    <scope>NUCLEOTIDE SEQUENCE</scope>
    <source>
        <strain evidence="3">MTZ3.1</strain>
    </source>
</reference>
<accession>A0ABT0X6Y7</accession>
<sequence>MQRTAPRLTRLLACAAVVPVTLVAGCSAGPGGQGSGSSPEKTKSSTQPKPAAAKYADLPRPCHALSASTVRELVPNAKQSRGIEGKTSDTTLRGSCSWNGLDGYQFRWLDISFQRFESNSALGAGEKRAQEYFTKQVENAKPRSGAKGLKTAAVNGLGDEAKAVQYSTAKDGDTFRNQVVVVRTANIVFTVNYNGAGYEDADSPDASKMLARAKDAAKNVEAATVEANKGGSSDKDKDKDAAAG</sequence>
<feature type="compositionally biased region" description="Basic and acidic residues" evidence="1">
    <location>
        <begin position="232"/>
        <end position="244"/>
    </location>
</feature>
<name>A0ABT0X6Y7_9ACTN</name>
<dbReference type="EMBL" id="JAMQGM010000028">
    <property type="protein sequence ID" value="MCM2578290.1"/>
    <property type="molecule type" value="Genomic_DNA"/>
</dbReference>
<evidence type="ECO:0000313" key="4">
    <source>
        <dbReference type="Proteomes" id="UP001167160"/>
    </source>
</evidence>
<feature type="region of interest" description="Disordered" evidence="1">
    <location>
        <begin position="28"/>
        <end position="58"/>
    </location>
</feature>
<dbReference type="PROSITE" id="PS51257">
    <property type="entry name" value="PROKAR_LIPOPROTEIN"/>
    <property type="match status" value="1"/>
</dbReference>
<evidence type="ECO:0000256" key="1">
    <source>
        <dbReference type="SAM" id="MobiDB-lite"/>
    </source>
</evidence>
<protein>
    <submittedName>
        <fullName evidence="3">DUF3558 family protein</fullName>
    </submittedName>
</protein>
<comment type="caution">
    <text evidence="3">The sequence shown here is derived from an EMBL/GenBank/DDBJ whole genome shotgun (WGS) entry which is preliminary data.</text>
</comment>
<evidence type="ECO:0000313" key="3">
    <source>
        <dbReference type="EMBL" id="MCM2578290.1"/>
    </source>
</evidence>
<dbReference type="Pfam" id="PF12079">
    <property type="entry name" value="DUF3558"/>
    <property type="match status" value="1"/>
</dbReference>
<gene>
    <name evidence="3" type="ORF">M1E25_13140</name>
</gene>
<keyword evidence="4" id="KW-1185">Reference proteome</keyword>
<keyword evidence="2" id="KW-0732">Signal</keyword>
<evidence type="ECO:0000256" key="2">
    <source>
        <dbReference type="SAM" id="SignalP"/>
    </source>
</evidence>
<feature type="chain" id="PRO_5047529210" evidence="2">
    <location>
        <begin position="25"/>
        <end position="244"/>
    </location>
</feature>
<feature type="region of interest" description="Disordered" evidence="1">
    <location>
        <begin position="224"/>
        <end position="244"/>
    </location>
</feature>
<proteinExistence type="predicted"/>
<dbReference type="Proteomes" id="UP001167160">
    <property type="component" value="Unassembled WGS sequence"/>
</dbReference>
<dbReference type="RefSeq" id="WP_251414563.1">
    <property type="nucleotide sequence ID" value="NZ_JAMQGM010000028.1"/>
</dbReference>
<dbReference type="InterPro" id="IPR024520">
    <property type="entry name" value="DUF3558"/>
</dbReference>